<comment type="similarity">
    <text evidence="1">Belongs to the UPF0111 family.</text>
</comment>
<accession>A0A5N0T4M9</accession>
<dbReference type="RefSeq" id="WP_150865084.1">
    <property type="nucleotide sequence ID" value="NZ_VYXP01000010.1"/>
</dbReference>
<dbReference type="Proteomes" id="UP000325372">
    <property type="component" value="Unassembled WGS sequence"/>
</dbReference>
<dbReference type="Pfam" id="PF01865">
    <property type="entry name" value="PhoU_div"/>
    <property type="match status" value="1"/>
</dbReference>
<comment type="caution">
    <text evidence="2">The sequence shown here is derived from an EMBL/GenBank/DDBJ whole genome shotgun (WGS) entry which is preliminary data.</text>
</comment>
<dbReference type="SUPFAM" id="SSF109755">
    <property type="entry name" value="PhoU-like"/>
    <property type="match status" value="1"/>
</dbReference>
<dbReference type="InterPro" id="IPR002727">
    <property type="entry name" value="DUF47"/>
</dbReference>
<evidence type="ECO:0000256" key="1">
    <source>
        <dbReference type="ARBA" id="ARBA00008591"/>
    </source>
</evidence>
<protein>
    <submittedName>
        <fullName evidence="2">TIGR00153 family protein</fullName>
    </submittedName>
</protein>
<dbReference type="InterPro" id="IPR038078">
    <property type="entry name" value="PhoU-like_sf"/>
</dbReference>
<dbReference type="InterPro" id="IPR018445">
    <property type="entry name" value="Put_Phosphate_transp_reg"/>
</dbReference>
<dbReference type="Gene3D" id="1.20.58.220">
    <property type="entry name" value="Phosphate transport system protein phou homolog 2, domain 2"/>
    <property type="match status" value="1"/>
</dbReference>
<dbReference type="PANTHER" id="PTHR36536:SF3">
    <property type="entry name" value="UPF0111 PROTEIN HI_1603"/>
    <property type="match status" value="1"/>
</dbReference>
<sequence>MVGGYLSGIFASSPIGPLQTHMKQVVKCVHELIPFLDAVTEGDREARDASHKLIVEHEHKADDLKKELRLQLPTSLFMPIDRRDMLEILSMQDGVASRVRDVAGIIAGRDMKIPKSMVRDYRKLVKTCIKTCEQALSAISELDELIETGFDNAERMRISNMLVELDAMEHETDVMVSDLCDQLMAIEDKLNPIDAIFLYRVLDKTGAIADRAQQVGSRLQLTLAR</sequence>
<organism evidence="2 3">
    <name type="scientific">Marinihelvus fidelis</name>
    <dbReference type="NCBI Taxonomy" id="2613842"/>
    <lineage>
        <taxon>Bacteria</taxon>
        <taxon>Pseudomonadati</taxon>
        <taxon>Pseudomonadota</taxon>
        <taxon>Gammaproteobacteria</taxon>
        <taxon>Chromatiales</taxon>
        <taxon>Wenzhouxiangellaceae</taxon>
        <taxon>Marinihelvus</taxon>
    </lineage>
</organism>
<dbReference type="EMBL" id="VYXP01000010">
    <property type="protein sequence ID" value="KAA9129863.1"/>
    <property type="molecule type" value="Genomic_DNA"/>
</dbReference>
<gene>
    <name evidence="2" type="ORF">F3N42_13860</name>
</gene>
<dbReference type="PANTHER" id="PTHR36536">
    <property type="entry name" value="UPF0111 PROTEIN HI_1603"/>
    <property type="match status" value="1"/>
</dbReference>
<dbReference type="AlphaFoldDB" id="A0A5N0T4M9"/>
<evidence type="ECO:0000313" key="2">
    <source>
        <dbReference type="EMBL" id="KAA9129863.1"/>
    </source>
</evidence>
<evidence type="ECO:0000313" key="3">
    <source>
        <dbReference type="Proteomes" id="UP000325372"/>
    </source>
</evidence>
<proteinExistence type="inferred from homology"/>
<name>A0A5N0T4M9_9GAMM</name>
<reference evidence="2 3" key="1">
    <citation type="submission" date="2019-09" db="EMBL/GenBank/DDBJ databases">
        <title>Wenzhouxiangella sp. Genome sequencing and assembly.</title>
        <authorList>
            <person name="Zhang R."/>
        </authorList>
    </citation>
    <scope>NUCLEOTIDE SEQUENCE [LARGE SCALE GENOMIC DNA]</scope>
    <source>
        <strain evidence="2 3">W260</strain>
    </source>
</reference>
<dbReference type="NCBIfam" id="TIGR00153">
    <property type="entry name" value="TIGR00153 family protein"/>
    <property type="match status" value="1"/>
</dbReference>
<keyword evidence="3" id="KW-1185">Reference proteome</keyword>